<evidence type="ECO:0000313" key="3">
    <source>
        <dbReference type="Proteomes" id="UP000650467"/>
    </source>
</evidence>
<evidence type="ECO:0000256" key="1">
    <source>
        <dbReference type="SAM" id="MobiDB-lite"/>
    </source>
</evidence>
<feature type="region of interest" description="Disordered" evidence="1">
    <location>
        <begin position="389"/>
        <end position="445"/>
    </location>
</feature>
<dbReference type="EMBL" id="JAEHOC010000020">
    <property type="protein sequence ID" value="KAG2432916.1"/>
    <property type="molecule type" value="Genomic_DNA"/>
</dbReference>
<organism evidence="2 3">
    <name type="scientific">Chlamydomonas incerta</name>
    <dbReference type="NCBI Taxonomy" id="51695"/>
    <lineage>
        <taxon>Eukaryota</taxon>
        <taxon>Viridiplantae</taxon>
        <taxon>Chlorophyta</taxon>
        <taxon>core chlorophytes</taxon>
        <taxon>Chlorophyceae</taxon>
        <taxon>CS clade</taxon>
        <taxon>Chlamydomonadales</taxon>
        <taxon>Chlamydomonadaceae</taxon>
        <taxon>Chlamydomonas</taxon>
    </lineage>
</organism>
<protein>
    <recommendedName>
        <fullName evidence="4">TFIIS N-terminal domain-containing protein</fullName>
    </recommendedName>
</protein>
<evidence type="ECO:0008006" key="4">
    <source>
        <dbReference type="Google" id="ProtNLM"/>
    </source>
</evidence>
<dbReference type="OrthoDB" id="549728at2759"/>
<comment type="caution">
    <text evidence="2">The sequence shown here is derived from an EMBL/GenBank/DDBJ whole genome shotgun (WGS) entry which is preliminary data.</text>
</comment>
<feature type="compositionally biased region" description="Low complexity" evidence="1">
    <location>
        <begin position="636"/>
        <end position="661"/>
    </location>
</feature>
<gene>
    <name evidence="2" type="ORF">HXX76_008646</name>
</gene>
<feature type="region of interest" description="Disordered" evidence="1">
    <location>
        <begin position="358"/>
        <end position="377"/>
    </location>
</feature>
<sequence length="888" mass="90119">MLWLPKPKWSAYHILRWQAAANHILFYLVDHEYRAVLAVVGTDMRFSGHFVYSTLPDGPVPGSPLRCTNRNRVMDWLAQQGAVDPADASRLRLPPLAPHELALLESSDPLFSRPAESVLDRRYSSWREEVGVLPDGRHIKQFWVSAAPPPGSGEEFGTKGGDSAEGRQGQRSAAPALPERLVVVAEDSHRRDRRYTYRALPEFGGFVFENGHCAKEWLSFVVGRRLQPHALPLRPPRRKGGAGAASAAAHAKGGVRRNASRTNSAASPSSDASDGAGQAAGGAHPTSSGTSGACGQQQNASAAVAPVAANTAARAAAQSSPGAEGCSGNCTSGVAAAVAAAVQDVAGMDWNQLRIGSSGSAPSAAGPGAHPGSSGSNAAWVAHQQHPLLATPPQHPHHHHHPGGGGGGHAATVQQHTTDTSTAGPAPPLPSSPQPESQLLPDFCDEDGDDFADWLLRTCSGSEGLLTDWWKGPAAGGGASCDRGGDCGAAGGVTSVTGLGGGGGATCVDDAMDEQHVKVEAEAEVSRAAVRVEAIAASELGLAGASASTPAGGANSHTEHKAFCGGCSSSGDAMDVPVVAVAAGSPPPLPRSHSGSPRASHAACSPQHSGPGQLHCAASRQTHPMHTCSGDGGVSATGPTTATAAADGEASTAVAAAAASAHQEQPLHPEPRSTPPRQGSAPLGLGAGMELGLEALGSGELSGGLSLGGLLAWDGGPDADFDVFTAPDVRAAFQHSPQLLDWVAGVPDASSLSAYRSWAALLRSFTSQAATDRAGAAACPAHTAVAAPCPTEAHVRQLLDELSRRRVSLRVCVELSAAVVALRDACSERHPVVAAAAERLLEEWHGVAAAALGTAAHALSVKRAGSGSGSGAGGGSGLSLLDDPMDWL</sequence>
<feature type="region of interest" description="Disordered" evidence="1">
    <location>
        <begin position="147"/>
        <end position="176"/>
    </location>
</feature>
<dbReference type="Proteomes" id="UP000650467">
    <property type="component" value="Unassembled WGS sequence"/>
</dbReference>
<feature type="compositionally biased region" description="Low complexity" evidence="1">
    <location>
        <begin position="264"/>
        <end position="283"/>
    </location>
</feature>
<feature type="region of interest" description="Disordered" evidence="1">
    <location>
        <begin position="581"/>
        <end position="686"/>
    </location>
</feature>
<accession>A0A835SW64</accession>
<reference evidence="2" key="1">
    <citation type="journal article" date="2020" name="bioRxiv">
        <title>Comparative genomics of Chlamydomonas.</title>
        <authorList>
            <person name="Craig R.J."/>
            <person name="Hasan A.R."/>
            <person name="Ness R.W."/>
            <person name="Keightley P.D."/>
        </authorList>
    </citation>
    <scope>NUCLEOTIDE SEQUENCE</scope>
    <source>
        <strain evidence="2">SAG 7.73</strain>
    </source>
</reference>
<feature type="compositionally biased region" description="Polar residues" evidence="1">
    <location>
        <begin position="285"/>
        <end position="295"/>
    </location>
</feature>
<keyword evidence="3" id="KW-1185">Reference proteome</keyword>
<dbReference type="AlphaFoldDB" id="A0A835SW64"/>
<feature type="region of interest" description="Disordered" evidence="1">
    <location>
        <begin position="231"/>
        <end position="295"/>
    </location>
</feature>
<proteinExistence type="predicted"/>
<name>A0A835SW64_CHLIN</name>
<evidence type="ECO:0000313" key="2">
    <source>
        <dbReference type="EMBL" id="KAG2432916.1"/>
    </source>
</evidence>